<dbReference type="Gene3D" id="3.40.50.2300">
    <property type="match status" value="2"/>
</dbReference>
<dbReference type="InterPro" id="IPR000843">
    <property type="entry name" value="HTH_LacI"/>
</dbReference>
<organism evidence="5 6">
    <name type="scientific">Saccharothrix australiensis</name>
    <dbReference type="NCBI Taxonomy" id="2072"/>
    <lineage>
        <taxon>Bacteria</taxon>
        <taxon>Bacillati</taxon>
        <taxon>Actinomycetota</taxon>
        <taxon>Actinomycetes</taxon>
        <taxon>Pseudonocardiales</taxon>
        <taxon>Pseudonocardiaceae</taxon>
        <taxon>Saccharothrix</taxon>
    </lineage>
</organism>
<keyword evidence="6" id="KW-1185">Reference proteome</keyword>
<feature type="domain" description="HTH lacI-type" evidence="4">
    <location>
        <begin position="34"/>
        <end position="88"/>
    </location>
</feature>
<dbReference type="Pfam" id="PF13377">
    <property type="entry name" value="Peripla_BP_3"/>
    <property type="match status" value="1"/>
</dbReference>
<gene>
    <name evidence="5" type="ORF">C8E97_5948</name>
</gene>
<dbReference type="SUPFAM" id="SSF53822">
    <property type="entry name" value="Periplasmic binding protein-like I"/>
    <property type="match status" value="1"/>
</dbReference>
<keyword evidence="1" id="KW-0805">Transcription regulation</keyword>
<dbReference type="AlphaFoldDB" id="A0A495W819"/>
<evidence type="ECO:0000259" key="4">
    <source>
        <dbReference type="PROSITE" id="PS50932"/>
    </source>
</evidence>
<accession>A0A495W819</accession>
<keyword evidence="2" id="KW-0238">DNA-binding</keyword>
<dbReference type="InterPro" id="IPR046335">
    <property type="entry name" value="LacI/GalR-like_sensor"/>
</dbReference>
<dbReference type="PROSITE" id="PS00356">
    <property type="entry name" value="HTH_LACI_1"/>
    <property type="match status" value="1"/>
</dbReference>
<proteinExistence type="predicted"/>
<dbReference type="CDD" id="cd06267">
    <property type="entry name" value="PBP1_LacI_sugar_binding-like"/>
    <property type="match status" value="1"/>
</dbReference>
<reference evidence="5 6" key="1">
    <citation type="submission" date="2018-10" db="EMBL/GenBank/DDBJ databases">
        <title>Sequencing the genomes of 1000 actinobacteria strains.</title>
        <authorList>
            <person name="Klenk H.-P."/>
        </authorList>
    </citation>
    <scope>NUCLEOTIDE SEQUENCE [LARGE SCALE GENOMIC DNA]</scope>
    <source>
        <strain evidence="5 6">DSM 43800</strain>
    </source>
</reference>
<dbReference type="InterPro" id="IPR028082">
    <property type="entry name" value="Peripla_BP_I"/>
</dbReference>
<evidence type="ECO:0000313" key="6">
    <source>
        <dbReference type="Proteomes" id="UP000282084"/>
    </source>
</evidence>
<dbReference type="PROSITE" id="PS50932">
    <property type="entry name" value="HTH_LACI_2"/>
    <property type="match status" value="1"/>
</dbReference>
<evidence type="ECO:0000256" key="3">
    <source>
        <dbReference type="ARBA" id="ARBA00023163"/>
    </source>
</evidence>
<dbReference type="Gene3D" id="1.10.260.40">
    <property type="entry name" value="lambda repressor-like DNA-binding domains"/>
    <property type="match status" value="1"/>
</dbReference>
<evidence type="ECO:0000313" key="5">
    <source>
        <dbReference type="EMBL" id="RKT57230.1"/>
    </source>
</evidence>
<evidence type="ECO:0000256" key="1">
    <source>
        <dbReference type="ARBA" id="ARBA00023015"/>
    </source>
</evidence>
<keyword evidence="3" id="KW-0804">Transcription</keyword>
<dbReference type="InterPro" id="IPR010982">
    <property type="entry name" value="Lambda_DNA-bd_dom_sf"/>
</dbReference>
<dbReference type="PANTHER" id="PTHR30146:SF109">
    <property type="entry name" value="HTH-TYPE TRANSCRIPTIONAL REGULATOR GALS"/>
    <property type="match status" value="1"/>
</dbReference>
<comment type="caution">
    <text evidence="5">The sequence shown here is derived from an EMBL/GenBank/DDBJ whole genome shotgun (WGS) entry which is preliminary data.</text>
</comment>
<dbReference type="PANTHER" id="PTHR30146">
    <property type="entry name" value="LACI-RELATED TRANSCRIPTIONAL REPRESSOR"/>
    <property type="match status" value="1"/>
</dbReference>
<protein>
    <submittedName>
        <fullName evidence="5">LacI family transcriptional regulator</fullName>
    </submittedName>
</protein>
<name>A0A495W819_9PSEU</name>
<dbReference type="CDD" id="cd01392">
    <property type="entry name" value="HTH_LacI"/>
    <property type="match status" value="1"/>
</dbReference>
<dbReference type="Proteomes" id="UP000282084">
    <property type="component" value="Unassembled WGS sequence"/>
</dbReference>
<dbReference type="GO" id="GO:0003700">
    <property type="term" value="F:DNA-binding transcription factor activity"/>
    <property type="evidence" value="ECO:0007669"/>
    <property type="project" value="TreeGrafter"/>
</dbReference>
<dbReference type="SUPFAM" id="SSF47413">
    <property type="entry name" value="lambda repressor-like DNA-binding domains"/>
    <property type="match status" value="1"/>
</dbReference>
<evidence type="ECO:0000256" key="2">
    <source>
        <dbReference type="ARBA" id="ARBA00023125"/>
    </source>
</evidence>
<dbReference type="SMART" id="SM00354">
    <property type="entry name" value="HTH_LACI"/>
    <property type="match status" value="1"/>
</dbReference>
<dbReference type="EMBL" id="RBXO01000001">
    <property type="protein sequence ID" value="RKT57230.1"/>
    <property type="molecule type" value="Genomic_DNA"/>
</dbReference>
<dbReference type="GO" id="GO:0000976">
    <property type="term" value="F:transcription cis-regulatory region binding"/>
    <property type="evidence" value="ECO:0007669"/>
    <property type="project" value="TreeGrafter"/>
</dbReference>
<dbReference type="Pfam" id="PF00356">
    <property type="entry name" value="LacI"/>
    <property type="match status" value="1"/>
</dbReference>
<sequence length="362" mass="38252">MPIIDIAGARVCDSATMTTLSPNGAAGARKVRRATMNDVARLAGVSIKTVSRVVNDEAGVHPATAERVLAAIDQLGFRRNLSARNLRRGSSTGTIGLVLEDVANPFYSGVTRAVEEISRLRGRQVITGSSDEDPVRERELALEFCSRRVDGLLIVPAGLQHGYLVPEMRAGTPIVFLDRPAGDVVADTVLVDNVGGTMEAVLHLASFGHRRIAFLGDAPDIFTANERLRGYREGCVRAGIGYHESLVVMGPHDAGSVRRALHHLGCAADPATAVVTGNNRITVHALRALAGAARRPALVGFDDFELADLLSPPVSVIAHDASALGKAAADLLYARLDGDGAPPRRVVLPVRLVARGSGEVRA</sequence>
<dbReference type="PRINTS" id="PR00036">
    <property type="entry name" value="HTHLACI"/>
</dbReference>